<evidence type="ECO:0000313" key="3">
    <source>
        <dbReference type="Proteomes" id="UP000182237"/>
    </source>
</evidence>
<dbReference type="RefSeq" id="WP_019193360.1">
    <property type="nucleotide sequence ID" value="NZ_LT629765.1"/>
</dbReference>
<accession>A0A1H1LNC8</accession>
<dbReference type="EMBL" id="LT629765">
    <property type="protein sequence ID" value="SDR75877.1"/>
    <property type="molecule type" value="Genomic_DNA"/>
</dbReference>
<gene>
    <name evidence="2" type="ORF">SAMN04488539_0277</name>
</gene>
<dbReference type="eggNOG" id="ENOG5033AJ6">
    <property type="taxonomic scope" value="Bacteria"/>
</dbReference>
<dbReference type="STRING" id="1203190.GCA_000312345_00493"/>
<feature type="region of interest" description="Disordered" evidence="1">
    <location>
        <begin position="154"/>
        <end position="183"/>
    </location>
</feature>
<dbReference type="Proteomes" id="UP000182237">
    <property type="component" value="Chromosome I"/>
</dbReference>
<evidence type="ECO:0008006" key="4">
    <source>
        <dbReference type="Google" id="ProtNLM"/>
    </source>
</evidence>
<organism evidence="2 3">
    <name type="scientific">Corynebacterium timonense</name>
    <dbReference type="NCBI Taxonomy" id="441500"/>
    <lineage>
        <taxon>Bacteria</taxon>
        <taxon>Bacillati</taxon>
        <taxon>Actinomycetota</taxon>
        <taxon>Actinomycetes</taxon>
        <taxon>Mycobacteriales</taxon>
        <taxon>Corynebacteriaceae</taxon>
        <taxon>Corynebacterium</taxon>
    </lineage>
</organism>
<evidence type="ECO:0000256" key="1">
    <source>
        <dbReference type="SAM" id="MobiDB-lite"/>
    </source>
</evidence>
<dbReference type="AlphaFoldDB" id="A0A1H1LNC8"/>
<keyword evidence="3" id="KW-1185">Reference proteome</keyword>
<reference evidence="2 3" key="1">
    <citation type="submission" date="2016-10" db="EMBL/GenBank/DDBJ databases">
        <authorList>
            <person name="de Groot N.N."/>
        </authorList>
    </citation>
    <scope>NUCLEOTIDE SEQUENCE [LARGE SCALE GENOMIC DNA]</scope>
    <source>
        <strain evidence="2 3">DSM 45434</strain>
    </source>
</reference>
<evidence type="ECO:0000313" key="2">
    <source>
        <dbReference type="EMBL" id="SDR75877.1"/>
    </source>
</evidence>
<feature type="compositionally biased region" description="Polar residues" evidence="1">
    <location>
        <begin position="168"/>
        <end position="177"/>
    </location>
</feature>
<dbReference type="OrthoDB" id="4551208at2"/>
<protein>
    <recommendedName>
        <fullName evidence="4">Minor tail protein</fullName>
    </recommendedName>
</protein>
<proteinExistence type="predicted"/>
<sequence length="357" mass="38288">MADSVPTLRDLETKLILRWVDTEDYFATQRATIEVTPDAAYLELPRGRRGEKGEPGDPGPGFWFRSLITDKRQLPTNLRDVDRGAAYPDTVSKSLWVWDGKDYFEIPNFIGLRGEPGVTPRVQIGSVTPGGDASVSVNQAASTEDTFVLDFVLPQGPVGPPGDKGDTGTASNLSSSPDVDMSRTPAAGEALTWNGSKWAPRNILSPIGPFMMGPNDFQSFSQGLIGSGEVKEKLIGSMTVPGLPFDWRPLVVGGNLTVETPLGVAFNAEVRVGNAQKGDIVGHGVGKPFQRKEEAMSLHPWSTGQVTPGSTYGVVKANTATTIYVVLKKVMGTIGGWEFSRNNAGLTFMAMPVNTGF</sequence>
<name>A0A1H1LNC8_9CORY</name>